<feature type="signal peptide" evidence="1">
    <location>
        <begin position="1"/>
        <end position="19"/>
    </location>
</feature>
<accession>A0A151GNT3</accession>
<keyword evidence="3" id="KW-1185">Reference proteome</keyword>
<dbReference type="InParanoid" id="A0A151GNT3"/>
<dbReference type="AlphaFoldDB" id="A0A151GNT3"/>
<organism evidence="2 3">
    <name type="scientific">Drechmeria coniospora</name>
    <name type="common">Nematophagous fungus</name>
    <name type="synonym">Meria coniospora</name>
    <dbReference type="NCBI Taxonomy" id="98403"/>
    <lineage>
        <taxon>Eukaryota</taxon>
        <taxon>Fungi</taxon>
        <taxon>Dikarya</taxon>
        <taxon>Ascomycota</taxon>
        <taxon>Pezizomycotina</taxon>
        <taxon>Sordariomycetes</taxon>
        <taxon>Hypocreomycetidae</taxon>
        <taxon>Hypocreales</taxon>
        <taxon>Ophiocordycipitaceae</taxon>
        <taxon>Drechmeria</taxon>
    </lineage>
</organism>
<evidence type="ECO:0000313" key="2">
    <source>
        <dbReference type="EMBL" id="KYK58750.1"/>
    </source>
</evidence>
<name>A0A151GNT3_DRECN</name>
<dbReference type="Proteomes" id="UP000076580">
    <property type="component" value="Chromosome 02"/>
</dbReference>
<gene>
    <name evidence="2" type="ORF">DCS_05768</name>
</gene>
<dbReference type="RefSeq" id="XP_040658102.1">
    <property type="nucleotide sequence ID" value="XM_040803069.1"/>
</dbReference>
<proteinExistence type="predicted"/>
<dbReference type="EMBL" id="LAYC01000002">
    <property type="protein sequence ID" value="KYK58750.1"/>
    <property type="molecule type" value="Genomic_DNA"/>
</dbReference>
<feature type="chain" id="PRO_5007580769" evidence="1">
    <location>
        <begin position="20"/>
        <end position="195"/>
    </location>
</feature>
<comment type="caution">
    <text evidence="2">The sequence shown here is derived from an EMBL/GenBank/DDBJ whole genome shotgun (WGS) entry which is preliminary data.</text>
</comment>
<dbReference type="GeneID" id="63718411"/>
<sequence>MSLLRPSAALAYLACTVLALIPRPEHIPDPHYKDWPLEPEDLVGRLCVDKMAAACLDGQGCESACKVCLDDLPKGPEMSKAQCSWSIITPSAREHVPDVIFIQVHASMHPDTSTPSSAPSRGIPWTTCIEYTALVPVIRERRAARFEPARVTATLGRTCEGARSEGTMFHYLGARRTCSVHVGLFRGQYSMAYHG</sequence>
<keyword evidence="1" id="KW-0732">Signal</keyword>
<evidence type="ECO:0000256" key="1">
    <source>
        <dbReference type="SAM" id="SignalP"/>
    </source>
</evidence>
<reference evidence="2 3" key="1">
    <citation type="journal article" date="2016" name="Sci. Rep.">
        <title>Insights into Adaptations to a Near-Obligate Nematode Endoparasitic Lifestyle from the Finished Genome of Drechmeria coniospora.</title>
        <authorList>
            <person name="Zhang L."/>
            <person name="Zhou Z."/>
            <person name="Guo Q."/>
            <person name="Fokkens L."/>
            <person name="Miskei M."/>
            <person name="Pocsi I."/>
            <person name="Zhang W."/>
            <person name="Chen M."/>
            <person name="Wang L."/>
            <person name="Sun Y."/>
            <person name="Donzelli B.G."/>
            <person name="Gibson D.M."/>
            <person name="Nelson D.R."/>
            <person name="Luo J.G."/>
            <person name="Rep M."/>
            <person name="Liu H."/>
            <person name="Yang S."/>
            <person name="Wang J."/>
            <person name="Krasnoff S.B."/>
            <person name="Xu Y."/>
            <person name="Molnar I."/>
            <person name="Lin M."/>
        </authorList>
    </citation>
    <scope>NUCLEOTIDE SEQUENCE [LARGE SCALE GENOMIC DNA]</scope>
    <source>
        <strain evidence="2 3">ARSEF 6962</strain>
    </source>
</reference>
<evidence type="ECO:0000313" key="3">
    <source>
        <dbReference type="Proteomes" id="UP000076580"/>
    </source>
</evidence>
<protein>
    <submittedName>
        <fullName evidence="2">Uncharacterized protein</fullName>
    </submittedName>
</protein>